<dbReference type="InterPro" id="IPR011006">
    <property type="entry name" value="CheY-like_superfamily"/>
</dbReference>
<evidence type="ECO:0000259" key="7">
    <source>
        <dbReference type="PROSITE" id="PS50109"/>
    </source>
</evidence>
<protein>
    <recommendedName>
        <fullName evidence="2">histidine kinase</fullName>
        <ecNumber evidence="2">2.7.13.3</ecNumber>
    </recommendedName>
</protein>
<reference evidence="12" key="1">
    <citation type="journal article" date="2019" name="Int. J. Syst. Evol. Microbiol.">
        <title>The Global Catalogue of Microorganisms (GCM) 10K type strain sequencing project: providing services to taxonomists for standard genome sequencing and annotation.</title>
        <authorList>
            <consortium name="The Broad Institute Genomics Platform"/>
            <consortium name="The Broad Institute Genome Sequencing Center for Infectious Disease"/>
            <person name="Wu L."/>
            <person name="Ma J."/>
        </authorList>
    </citation>
    <scope>NUCLEOTIDE SEQUENCE [LARGE SCALE GENOMIC DNA]</scope>
    <source>
        <strain evidence="12">CCUG 62221</strain>
    </source>
</reference>
<dbReference type="PROSITE" id="PS50109">
    <property type="entry name" value="HIS_KIN"/>
    <property type="match status" value="1"/>
</dbReference>
<evidence type="ECO:0000256" key="5">
    <source>
        <dbReference type="ARBA" id="ARBA00022777"/>
    </source>
</evidence>
<dbReference type="Gene3D" id="3.40.50.2300">
    <property type="match status" value="1"/>
</dbReference>
<dbReference type="SMART" id="SM00086">
    <property type="entry name" value="PAC"/>
    <property type="match status" value="6"/>
</dbReference>
<dbReference type="CDD" id="cd00082">
    <property type="entry name" value="HisKA"/>
    <property type="match status" value="1"/>
</dbReference>
<gene>
    <name evidence="11" type="ORF">ACFQ5N_08650</name>
</gene>
<feature type="domain" description="PAS" evidence="9">
    <location>
        <begin position="673"/>
        <end position="728"/>
    </location>
</feature>
<dbReference type="Proteomes" id="UP001597241">
    <property type="component" value="Unassembled WGS sequence"/>
</dbReference>
<evidence type="ECO:0000259" key="9">
    <source>
        <dbReference type="PROSITE" id="PS50112"/>
    </source>
</evidence>
<keyword evidence="5" id="KW-0418">Kinase</keyword>
<feature type="domain" description="PAC" evidence="10">
    <location>
        <begin position="361"/>
        <end position="414"/>
    </location>
</feature>
<accession>A0ABW3WQW9</accession>
<keyword evidence="3 6" id="KW-0597">Phosphoprotein</keyword>
<comment type="caution">
    <text evidence="11">The sequence shown here is derived from an EMBL/GenBank/DDBJ whole genome shotgun (WGS) entry which is preliminary data.</text>
</comment>
<dbReference type="SMART" id="SM00388">
    <property type="entry name" value="HisKA"/>
    <property type="match status" value="1"/>
</dbReference>
<dbReference type="SMART" id="SM00387">
    <property type="entry name" value="HATPase_c"/>
    <property type="match status" value="1"/>
</dbReference>
<dbReference type="InterPro" id="IPR003661">
    <property type="entry name" value="HisK_dim/P_dom"/>
</dbReference>
<dbReference type="InterPro" id="IPR000014">
    <property type="entry name" value="PAS"/>
</dbReference>
<feature type="domain" description="PAS" evidence="9">
    <location>
        <begin position="546"/>
        <end position="619"/>
    </location>
</feature>
<dbReference type="SUPFAM" id="SSF55874">
    <property type="entry name" value="ATPase domain of HSP90 chaperone/DNA topoisomerase II/histidine kinase"/>
    <property type="match status" value="1"/>
</dbReference>
<dbReference type="InterPro" id="IPR035965">
    <property type="entry name" value="PAS-like_dom_sf"/>
</dbReference>
<dbReference type="InterPro" id="IPR000700">
    <property type="entry name" value="PAS-assoc_C"/>
</dbReference>
<dbReference type="Pfam" id="PF00072">
    <property type="entry name" value="Response_reg"/>
    <property type="match status" value="1"/>
</dbReference>
<evidence type="ECO:0000259" key="8">
    <source>
        <dbReference type="PROSITE" id="PS50110"/>
    </source>
</evidence>
<feature type="domain" description="PAS" evidence="9">
    <location>
        <begin position="153"/>
        <end position="223"/>
    </location>
</feature>
<evidence type="ECO:0000313" key="12">
    <source>
        <dbReference type="Proteomes" id="UP001597241"/>
    </source>
</evidence>
<dbReference type="CDD" id="cd17546">
    <property type="entry name" value="REC_hyHK_CKI1_RcsC-like"/>
    <property type="match status" value="1"/>
</dbReference>
<feature type="domain" description="PAC" evidence="10">
    <location>
        <begin position="620"/>
        <end position="672"/>
    </location>
</feature>
<dbReference type="SUPFAM" id="SSF52172">
    <property type="entry name" value="CheY-like"/>
    <property type="match status" value="1"/>
</dbReference>
<dbReference type="Gene3D" id="3.30.565.10">
    <property type="entry name" value="Histidine kinase-like ATPase, C-terminal domain"/>
    <property type="match status" value="1"/>
</dbReference>
<feature type="domain" description="Response regulatory" evidence="8">
    <location>
        <begin position="1184"/>
        <end position="1302"/>
    </location>
</feature>
<feature type="modified residue" description="4-aspartylphosphate" evidence="6">
    <location>
        <position position="1237"/>
    </location>
</feature>
<dbReference type="Gene3D" id="3.30.450.20">
    <property type="entry name" value="PAS domain"/>
    <property type="match status" value="7"/>
</dbReference>
<dbReference type="PANTHER" id="PTHR43304">
    <property type="entry name" value="PHYTOCHROME-LIKE PROTEIN CPH1"/>
    <property type="match status" value="1"/>
</dbReference>
<dbReference type="NCBIfam" id="TIGR00229">
    <property type="entry name" value="sensory_box"/>
    <property type="match status" value="7"/>
</dbReference>
<dbReference type="SMART" id="SM00448">
    <property type="entry name" value="REC"/>
    <property type="match status" value="1"/>
</dbReference>
<keyword evidence="12" id="KW-1185">Reference proteome</keyword>
<evidence type="ECO:0000256" key="3">
    <source>
        <dbReference type="ARBA" id="ARBA00022553"/>
    </source>
</evidence>
<name>A0ABW3WQW9_9FLAO</name>
<dbReference type="EC" id="2.7.13.3" evidence="2"/>
<dbReference type="SUPFAM" id="SSF55785">
    <property type="entry name" value="PYP-like sensor domain (PAS domain)"/>
    <property type="match status" value="7"/>
</dbReference>
<dbReference type="InterPro" id="IPR013655">
    <property type="entry name" value="PAS_fold_3"/>
</dbReference>
<dbReference type="InterPro" id="IPR001610">
    <property type="entry name" value="PAC"/>
</dbReference>
<dbReference type="Pfam" id="PF08447">
    <property type="entry name" value="PAS_3"/>
    <property type="match status" value="7"/>
</dbReference>
<evidence type="ECO:0000313" key="11">
    <source>
        <dbReference type="EMBL" id="MFD1293902.1"/>
    </source>
</evidence>
<feature type="domain" description="PAC" evidence="10">
    <location>
        <begin position="876"/>
        <end position="929"/>
    </location>
</feature>
<dbReference type="EMBL" id="JBHTMV010000004">
    <property type="protein sequence ID" value="MFD1293902.1"/>
    <property type="molecule type" value="Genomic_DNA"/>
</dbReference>
<keyword evidence="4" id="KW-0808">Transferase</keyword>
<evidence type="ECO:0000256" key="1">
    <source>
        <dbReference type="ARBA" id="ARBA00000085"/>
    </source>
</evidence>
<feature type="domain" description="PAC" evidence="10">
    <location>
        <begin position="492"/>
        <end position="545"/>
    </location>
</feature>
<dbReference type="SMART" id="SM00091">
    <property type="entry name" value="PAS"/>
    <property type="match status" value="7"/>
</dbReference>
<dbReference type="Pfam" id="PF00512">
    <property type="entry name" value="HisKA"/>
    <property type="match status" value="1"/>
</dbReference>
<dbReference type="InterPro" id="IPR004358">
    <property type="entry name" value="Sig_transdc_His_kin-like_C"/>
</dbReference>
<evidence type="ECO:0000256" key="2">
    <source>
        <dbReference type="ARBA" id="ARBA00012438"/>
    </source>
</evidence>
<feature type="domain" description="PAC" evidence="10">
    <location>
        <begin position="747"/>
        <end position="799"/>
    </location>
</feature>
<dbReference type="PANTHER" id="PTHR43304:SF1">
    <property type="entry name" value="PAC DOMAIN-CONTAINING PROTEIN"/>
    <property type="match status" value="1"/>
</dbReference>
<sequence>MENYLKKELYSLIQKDTSFFDFIVEGSLDGLWYWDLENPEQEWMSPSFWTVLGYDPTTKEHLASAWQDIINQDDLKLALVNFNKHLNDPKFPYDQEVRYKHSNGSTVWIRCRGLAIRNEQGEAIRMLGAHQNITSLKENEIQLQKEKEAVKKSNEKYLALYNQSPFALQSLDKNGKILEVNNKWLQILGYTKNEVLNTSFKKFVHPDSLENFEVNFKKFLNEGLQKNIEYKLLKKNGDYIIALFEGCTKIEGPHSSTFCSFKDVRKEKEIQLEISEKNKILKINEERYKLISNISTDYSYSHKITKTGKIILEWSFGAFEEILGYKPEEFTSLEIITSKIHPDDIATYQKRMQRVLQGETVTVEIRVKSKDGKIKWIKNKAIPGWDSQKKKVIRIIGVAQDITIQKETELKLLESEARFKLISNISSDYYYSYKVENNEITTLEWCLGAFEQITGYQPKDIYTKNDVIKILHPDDLELIKERNNNLKKGKTVVSEFRIITKTGAIIWVKDKGVPQWDNKHKNLTNIIFTAVDITKHKEAELALLESEQKFRGIFENSVVGIVLSDAEGNIKDINQEFCFLGGYSYEELTNLNLHEITHPDDFGKVFAQLQLLKDGIKDSYRLEKRMICKNGSFKWINVLVTAKRNSLNEIEGFQIMVFDISERIEMDNRLKESEQKFRGIFEGASIGIALSDLERNPIDVNEELLRISGYSYEELLNLNFIDITHPDDIAKELQQRQLLKERKKDSYRINKRMKCKDGTYKWVDTLVTTKRNSLGELNGYLVMAIDIHERIEMDNRLKQKDEHLSLAIEGANIGTWDWDIKTNDVYTSPLWMKKLGYDSNEVIHDMDWWIQNSHPDDFEKCKKLMKSHIIGSSDVYNAELRVKNKDGNYFWIQDKAKVIDRDIDGNPLRISGIHIDISDLKKTEKELIIAKEKAEESNQLKSEFLHNMSHEIRTPMNGIIGFSELLSGVENNPEKQHYYTTIIQNSSKQLLRIIDDILEISRLDTKQIKLNKEEFSLNNFILELFSVFDLKSKERNIPIYVKNSLSDQESIIQTDKIKLHKIISNLLENALKFTNKGFIELGYFIKENTLILYVKDTGIGIEQKNKDKIFERFSQETNDVASTHGGLGLGLSISKENAQLLGGTISFESKKGKGATFYVNLPYHPAHLNQNNTNPTTTQPKQYNILIAEDEEVNYLYFESVISRFDLLKINLIHAKNGQEAVDICTQNKDIDLIFMDIKMPVLNGYKATELIKKMHPTLPIVAQTAYSTLADEELAFSHGCDAYLSKPIQSKKIIEVMYRFLNIVT</sequence>
<comment type="catalytic activity">
    <reaction evidence="1">
        <text>ATP + protein L-histidine = ADP + protein N-phospho-L-histidine.</text>
        <dbReference type="EC" id="2.7.13.3"/>
    </reaction>
</comment>
<feature type="domain" description="PAS" evidence="9">
    <location>
        <begin position="449"/>
        <end position="490"/>
    </location>
</feature>
<feature type="domain" description="Histidine kinase" evidence="7">
    <location>
        <begin position="947"/>
        <end position="1165"/>
    </location>
</feature>
<proteinExistence type="predicted"/>
<dbReference type="RefSeq" id="WP_386809101.1">
    <property type="nucleotide sequence ID" value="NZ_JBHTMV010000004.1"/>
</dbReference>
<dbReference type="InterPro" id="IPR003594">
    <property type="entry name" value="HATPase_dom"/>
</dbReference>
<dbReference type="PRINTS" id="PR00344">
    <property type="entry name" value="BCTRLSENSOR"/>
</dbReference>
<evidence type="ECO:0000259" key="10">
    <source>
        <dbReference type="PROSITE" id="PS50113"/>
    </source>
</evidence>
<evidence type="ECO:0000256" key="6">
    <source>
        <dbReference type="PROSITE-ProRule" id="PRU00169"/>
    </source>
</evidence>
<dbReference type="SUPFAM" id="SSF47384">
    <property type="entry name" value="Homodimeric domain of signal transducing histidine kinase"/>
    <property type="match status" value="1"/>
</dbReference>
<dbReference type="InterPro" id="IPR036890">
    <property type="entry name" value="HATPase_C_sf"/>
</dbReference>
<evidence type="ECO:0000256" key="4">
    <source>
        <dbReference type="ARBA" id="ARBA00022679"/>
    </source>
</evidence>
<dbReference type="PROSITE" id="PS50110">
    <property type="entry name" value="RESPONSE_REGULATORY"/>
    <property type="match status" value="1"/>
</dbReference>
<dbReference type="Pfam" id="PF02518">
    <property type="entry name" value="HATPase_c"/>
    <property type="match status" value="1"/>
</dbReference>
<feature type="domain" description="PAS" evidence="9">
    <location>
        <begin position="318"/>
        <end position="359"/>
    </location>
</feature>
<dbReference type="PROSITE" id="PS50112">
    <property type="entry name" value="PAS"/>
    <property type="match status" value="5"/>
</dbReference>
<dbReference type="InterPro" id="IPR001789">
    <property type="entry name" value="Sig_transdc_resp-reg_receiver"/>
</dbReference>
<dbReference type="InterPro" id="IPR005467">
    <property type="entry name" value="His_kinase_dom"/>
</dbReference>
<dbReference type="Gene3D" id="1.10.287.130">
    <property type="match status" value="1"/>
</dbReference>
<organism evidence="11 12">
    <name type="scientific">Lutibacter holmesii</name>
    <dbReference type="NCBI Taxonomy" id="1137985"/>
    <lineage>
        <taxon>Bacteria</taxon>
        <taxon>Pseudomonadati</taxon>
        <taxon>Bacteroidota</taxon>
        <taxon>Flavobacteriia</taxon>
        <taxon>Flavobacteriales</taxon>
        <taxon>Flavobacteriaceae</taxon>
        <taxon>Lutibacter</taxon>
    </lineage>
</organism>
<dbReference type="InterPro" id="IPR036097">
    <property type="entry name" value="HisK_dim/P_sf"/>
</dbReference>
<dbReference type="InterPro" id="IPR052162">
    <property type="entry name" value="Sensor_kinase/Photoreceptor"/>
</dbReference>
<feature type="domain" description="PAC" evidence="10">
    <location>
        <begin position="93"/>
        <end position="145"/>
    </location>
</feature>
<dbReference type="CDD" id="cd00130">
    <property type="entry name" value="PAS"/>
    <property type="match status" value="7"/>
</dbReference>
<dbReference type="PROSITE" id="PS50113">
    <property type="entry name" value="PAC"/>
    <property type="match status" value="6"/>
</dbReference>